<dbReference type="NCBIfam" id="TIGR04131">
    <property type="entry name" value="Bac_Flav_CTERM"/>
    <property type="match status" value="1"/>
</dbReference>
<keyword evidence="3" id="KW-0732">Signal</keyword>
<evidence type="ECO:0000256" key="1">
    <source>
        <dbReference type="ARBA" id="ARBA00004613"/>
    </source>
</evidence>
<dbReference type="Proteomes" id="UP000598350">
    <property type="component" value="Unassembled WGS sequence"/>
</dbReference>
<organism evidence="7 8">
    <name type="scientific">Maribacter arenosus</name>
    <dbReference type="NCBI Taxonomy" id="1854708"/>
    <lineage>
        <taxon>Bacteria</taxon>
        <taxon>Pseudomonadati</taxon>
        <taxon>Bacteroidota</taxon>
        <taxon>Flavobacteriia</taxon>
        <taxon>Flavobacteriales</taxon>
        <taxon>Flavobacteriaceae</taxon>
        <taxon>Maribacter</taxon>
    </lineage>
</organism>
<evidence type="ECO:0000259" key="5">
    <source>
        <dbReference type="Pfam" id="PF01345"/>
    </source>
</evidence>
<dbReference type="Pfam" id="PF19081">
    <property type="entry name" value="Ig_7"/>
    <property type="match status" value="1"/>
</dbReference>
<gene>
    <name evidence="7" type="ORF">HPE63_18470</name>
</gene>
<evidence type="ECO:0000313" key="8">
    <source>
        <dbReference type="Proteomes" id="UP000598350"/>
    </source>
</evidence>
<dbReference type="RefSeq" id="WP_188315780.1">
    <property type="nucleotide sequence ID" value="NZ_JABTCG010000021.1"/>
</dbReference>
<feature type="non-terminal residue" evidence="7">
    <location>
        <position position="1"/>
    </location>
</feature>
<protein>
    <submittedName>
        <fullName evidence="7">Gliding motility-associated C-terminal domain-containing protein</fullName>
    </submittedName>
</protein>
<accession>A0ABR7VI82</accession>
<dbReference type="Pfam" id="PF13585">
    <property type="entry name" value="CHU_C"/>
    <property type="match status" value="1"/>
</dbReference>
<keyword evidence="4" id="KW-0106">Calcium</keyword>
<evidence type="ECO:0000259" key="6">
    <source>
        <dbReference type="Pfam" id="PF19081"/>
    </source>
</evidence>
<dbReference type="InterPro" id="IPR059100">
    <property type="entry name" value="TSP3_bac"/>
</dbReference>
<keyword evidence="8" id="KW-1185">Reference proteome</keyword>
<feature type="domain" description="Ig-like" evidence="6">
    <location>
        <begin position="106"/>
        <end position="186"/>
    </location>
</feature>
<keyword evidence="2" id="KW-0964">Secreted</keyword>
<comment type="subcellular location">
    <subcellularLocation>
        <location evidence="1">Secreted</location>
    </subcellularLocation>
</comment>
<evidence type="ECO:0000256" key="3">
    <source>
        <dbReference type="ARBA" id="ARBA00022729"/>
    </source>
</evidence>
<dbReference type="InterPro" id="IPR026341">
    <property type="entry name" value="T9SS_type_B"/>
</dbReference>
<evidence type="ECO:0000256" key="2">
    <source>
        <dbReference type="ARBA" id="ARBA00022525"/>
    </source>
</evidence>
<sequence length="593" mass="63655">ITDDDNCAPAPILNSAVQTAFCGTFTYDDGTPMSLNDYTDSTAPTGMVLTWSSDSYPLNEFAHLTPAEVDNPTNDGSYFGFFYDAANDCASGTIEVELTLNPIPVIQGTMGDERCGPGEVVLSASGAPDADQPPTFNWYASATGSTSIGTGQSLTQTISTTTSYWVEASADGCVSERQEVVATIYPLPSAGTPMNASACSIAANGPTIVDLDDLLTGEGSGAWTVTSDPSNSISIGIGNIVSFEGRVAGDYVFTFTTDNATPPFCENVSSEVTISVNDCDTDTDLDGLFDGTEITLGTDPNNADTDGDGIEDGVEVGDDIANPLNEDEDEFIDALESNIEDDDMDGVVDQSDPANTNPCIPDPSSVFCVATVDLEIIKTVNKDYVVIDSEDDEVGFTITVNNLSDQEVTLIQVNDFIDVSNGVEIRQVYTGPDDGDYNRETGVWDIPLLGAGLEATLTIYIRITTVPTDGIYRNTATIVNSSPSDFNLENNEDLAEVEVGTRSSNVSGFLFNQFSPDGNNINDFLIIHKIEDYPNNSIEIYDRYGNQVFEARPYDNTWDGTRNNTDVPKGTYFYVLDLGDGSEVRKGWIQIIR</sequence>
<dbReference type="EMBL" id="JABTCG010000021">
    <property type="protein sequence ID" value="MBD0852661.1"/>
    <property type="molecule type" value="Genomic_DNA"/>
</dbReference>
<name>A0ABR7VI82_9FLAO</name>
<dbReference type="Pfam" id="PF01345">
    <property type="entry name" value="DUF11"/>
    <property type="match status" value="1"/>
</dbReference>
<dbReference type="Pfam" id="PF18884">
    <property type="entry name" value="TSP3_bac"/>
    <property type="match status" value="2"/>
</dbReference>
<evidence type="ECO:0000313" key="7">
    <source>
        <dbReference type="EMBL" id="MBD0852661.1"/>
    </source>
</evidence>
<dbReference type="InterPro" id="IPR044023">
    <property type="entry name" value="Ig_7"/>
</dbReference>
<reference evidence="7 8" key="1">
    <citation type="submission" date="2020-05" db="EMBL/GenBank/DDBJ databases">
        <title>The draft genome sequence of Maribacter arenosus CAU 1321.</title>
        <authorList>
            <person name="Mu L."/>
        </authorList>
    </citation>
    <scope>NUCLEOTIDE SEQUENCE [LARGE SCALE GENOMIC DNA]</scope>
    <source>
        <strain evidence="7 8">CAU 1321</strain>
    </source>
</reference>
<comment type="caution">
    <text evidence="7">The sequence shown here is derived from an EMBL/GenBank/DDBJ whole genome shotgun (WGS) entry which is preliminary data.</text>
</comment>
<dbReference type="InterPro" id="IPR001434">
    <property type="entry name" value="OmcB-like_DUF11"/>
</dbReference>
<proteinExistence type="predicted"/>
<evidence type="ECO:0000256" key="4">
    <source>
        <dbReference type="ARBA" id="ARBA00022837"/>
    </source>
</evidence>
<feature type="domain" description="DUF11" evidence="5">
    <location>
        <begin position="373"/>
        <end position="495"/>
    </location>
</feature>